<proteinExistence type="inferred from homology"/>
<dbReference type="RefSeq" id="WP_245891032.1">
    <property type="nucleotide sequence ID" value="NZ_PZZP01000001.1"/>
</dbReference>
<dbReference type="FunFam" id="3.10.105.10:FF:000001">
    <property type="entry name" value="Oligopeptide ABC transporter, oligopeptide-binding protein"/>
    <property type="match status" value="1"/>
</dbReference>
<dbReference type="EMBL" id="PZZP01000001">
    <property type="protein sequence ID" value="PTM57716.1"/>
    <property type="molecule type" value="Genomic_DNA"/>
</dbReference>
<keyword evidence="5" id="KW-0653">Protein transport</keyword>
<evidence type="ECO:0000313" key="9">
    <source>
        <dbReference type="Proteomes" id="UP000241639"/>
    </source>
</evidence>
<evidence type="ECO:0000256" key="1">
    <source>
        <dbReference type="ARBA" id="ARBA00004196"/>
    </source>
</evidence>
<feature type="chain" id="PRO_5015736119" evidence="6">
    <location>
        <begin position="21"/>
        <end position="541"/>
    </location>
</feature>
<dbReference type="GO" id="GO:1904680">
    <property type="term" value="F:peptide transmembrane transporter activity"/>
    <property type="evidence" value="ECO:0007669"/>
    <property type="project" value="TreeGrafter"/>
</dbReference>
<dbReference type="GO" id="GO:0043190">
    <property type="term" value="C:ATP-binding cassette (ABC) transporter complex"/>
    <property type="evidence" value="ECO:0007669"/>
    <property type="project" value="InterPro"/>
</dbReference>
<dbReference type="PANTHER" id="PTHR30290:SF10">
    <property type="entry name" value="PERIPLASMIC OLIGOPEPTIDE-BINDING PROTEIN-RELATED"/>
    <property type="match status" value="1"/>
</dbReference>
<name>A0A2T4Z758_9BACL</name>
<comment type="caution">
    <text evidence="8">The sequence shown here is derived from an EMBL/GenBank/DDBJ whole genome shotgun (WGS) entry which is preliminary data.</text>
</comment>
<dbReference type="PROSITE" id="PS51257">
    <property type="entry name" value="PROKAR_LIPOPROTEIN"/>
    <property type="match status" value="1"/>
</dbReference>
<keyword evidence="5" id="KW-0571">Peptide transport</keyword>
<dbReference type="GO" id="GO:0015833">
    <property type="term" value="P:peptide transport"/>
    <property type="evidence" value="ECO:0007669"/>
    <property type="project" value="UniProtKB-KW"/>
</dbReference>
<dbReference type="InterPro" id="IPR030678">
    <property type="entry name" value="Peptide/Ni-bd"/>
</dbReference>
<dbReference type="GO" id="GO:0030288">
    <property type="term" value="C:outer membrane-bounded periplasmic space"/>
    <property type="evidence" value="ECO:0007669"/>
    <property type="project" value="UniProtKB-ARBA"/>
</dbReference>
<accession>A0A2T4Z758</accession>
<protein>
    <submittedName>
        <fullName evidence="8">Oligopeptide transport system substrate-binding protein</fullName>
    </submittedName>
</protein>
<dbReference type="Pfam" id="PF00496">
    <property type="entry name" value="SBP_bac_5"/>
    <property type="match status" value="1"/>
</dbReference>
<comment type="subcellular location">
    <subcellularLocation>
        <location evidence="1">Cell envelope</location>
    </subcellularLocation>
</comment>
<keyword evidence="4 6" id="KW-0732">Signal</keyword>
<dbReference type="AlphaFoldDB" id="A0A2T4Z758"/>
<evidence type="ECO:0000259" key="7">
    <source>
        <dbReference type="Pfam" id="PF00496"/>
    </source>
</evidence>
<dbReference type="PANTHER" id="PTHR30290">
    <property type="entry name" value="PERIPLASMIC BINDING COMPONENT OF ABC TRANSPORTER"/>
    <property type="match status" value="1"/>
</dbReference>
<evidence type="ECO:0000256" key="2">
    <source>
        <dbReference type="ARBA" id="ARBA00005695"/>
    </source>
</evidence>
<sequence length="541" mass="60818">MKKRLTVTITLLSAISLVLAGCGGLQSGSPNQEGVDQNQVLNMTLRAEPATLDPSLVADAVSSDVLNNVMEGLYRINKDNKPEPAIASGVEISEDKKTYTFTLRDAKWSNGDAVTAQDFEYSWKRTLNPETTAEYAYILYSIKNAEAYNTGEASADEVGVKALDEKTLEVELEAPSPYFLSLTAFSNYLPQNQSAVEEFGEKYGTEADKMVYNGPFHVSEWKHEQNVQLKKSDTYWDRNAVRLELANLNIVKETSLAANLYTGNEADVVELSSELADAFKKSPEYLPYTGSTTQYLVFNTTNQFLSNPNIRKALSYAIDRDSLVKIMKDGSEPAYGFVPPTIFTSDNKVFREEASDQHQYNPQEAKRLLQEGMAELGLTSTPSLTMLSYDDHRKDAAVFMQEQLRSNLDLEVRIDPKPFKQKLDRELEGDFEITFAGWGADFNDPQTFLDIYVSDGAYNWAQWSNEKYDELIKSSIGNPNNEERTKNLVEAEKILMEEAPIAPITYAGKIYLQKQYVKGIYRHPVGAELSLKWAYLDGKEK</sequence>
<feature type="domain" description="Solute-binding protein family 5" evidence="7">
    <location>
        <begin position="81"/>
        <end position="458"/>
    </location>
</feature>
<keyword evidence="3" id="KW-0813">Transport</keyword>
<dbReference type="InterPro" id="IPR000914">
    <property type="entry name" value="SBP_5_dom"/>
</dbReference>
<keyword evidence="9" id="KW-1185">Reference proteome</keyword>
<dbReference type="SUPFAM" id="SSF53850">
    <property type="entry name" value="Periplasmic binding protein-like II"/>
    <property type="match status" value="1"/>
</dbReference>
<reference evidence="8 9" key="1">
    <citation type="submission" date="2018-04" db="EMBL/GenBank/DDBJ databases">
        <title>Genomic Encyclopedia of Archaeal and Bacterial Type Strains, Phase II (KMG-II): from individual species to whole genera.</title>
        <authorList>
            <person name="Goeker M."/>
        </authorList>
    </citation>
    <scope>NUCLEOTIDE SEQUENCE [LARGE SCALE GENOMIC DNA]</scope>
    <source>
        <strain evidence="8 9">DSM 45169</strain>
    </source>
</reference>
<comment type="similarity">
    <text evidence="2">Belongs to the bacterial solute-binding protein 5 family.</text>
</comment>
<evidence type="ECO:0000256" key="3">
    <source>
        <dbReference type="ARBA" id="ARBA00022448"/>
    </source>
</evidence>
<feature type="signal peptide" evidence="6">
    <location>
        <begin position="1"/>
        <end position="20"/>
    </location>
</feature>
<organism evidence="8 9">
    <name type="scientific">Desmospora activa DSM 45169</name>
    <dbReference type="NCBI Taxonomy" id="1121389"/>
    <lineage>
        <taxon>Bacteria</taxon>
        <taxon>Bacillati</taxon>
        <taxon>Bacillota</taxon>
        <taxon>Bacilli</taxon>
        <taxon>Bacillales</taxon>
        <taxon>Thermoactinomycetaceae</taxon>
        <taxon>Desmospora</taxon>
    </lineage>
</organism>
<dbReference type="PIRSF" id="PIRSF002741">
    <property type="entry name" value="MppA"/>
    <property type="match status" value="1"/>
</dbReference>
<evidence type="ECO:0000256" key="4">
    <source>
        <dbReference type="ARBA" id="ARBA00022729"/>
    </source>
</evidence>
<dbReference type="CDD" id="cd08504">
    <property type="entry name" value="PBP2_OppA"/>
    <property type="match status" value="1"/>
</dbReference>
<evidence type="ECO:0000256" key="6">
    <source>
        <dbReference type="SAM" id="SignalP"/>
    </source>
</evidence>
<gene>
    <name evidence="8" type="ORF">C8J48_0268</name>
</gene>
<dbReference type="Gene3D" id="3.10.105.10">
    <property type="entry name" value="Dipeptide-binding Protein, Domain 3"/>
    <property type="match status" value="1"/>
</dbReference>
<dbReference type="FunFam" id="3.90.76.10:FF:000001">
    <property type="entry name" value="Oligopeptide ABC transporter substrate-binding protein"/>
    <property type="match status" value="1"/>
</dbReference>
<evidence type="ECO:0000256" key="5">
    <source>
        <dbReference type="ARBA" id="ARBA00022856"/>
    </source>
</evidence>
<dbReference type="Gene3D" id="3.90.76.10">
    <property type="entry name" value="Dipeptide-binding Protein, Domain 1"/>
    <property type="match status" value="1"/>
</dbReference>
<dbReference type="Gene3D" id="3.40.190.10">
    <property type="entry name" value="Periplasmic binding protein-like II"/>
    <property type="match status" value="1"/>
</dbReference>
<dbReference type="InterPro" id="IPR039424">
    <property type="entry name" value="SBP_5"/>
</dbReference>
<dbReference type="Proteomes" id="UP000241639">
    <property type="component" value="Unassembled WGS sequence"/>
</dbReference>
<evidence type="ECO:0000313" key="8">
    <source>
        <dbReference type="EMBL" id="PTM57716.1"/>
    </source>
</evidence>